<evidence type="ECO:0000313" key="7">
    <source>
        <dbReference type="EMBL" id="CAB4617780.1"/>
    </source>
</evidence>
<accession>A0A6J6HX45</accession>
<dbReference type="EMBL" id="CAEZVF010000031">
    <property type="protein sequence ID" value="CAB4617780.1"/>
    <property type="molecule type" value="Genomic_DNA"/>
</dbReference>
<dbReference type="InterPro" id="IPR026015">
    <property type="entry name" value="ATP_synth_OSCP/delta_N_sf"/>
</dbReference>
<dbReference type="GO" id="GO:0016020">
    <property type="term" value="C:membrane"/>
    <property type="evidence" value="ECO:0007669"/>
    <property type="project" value="UniProtKB-SubCell"/>
</dbReference>
<dbReference type="SUPFAM" id="SSF47928">
    <property type="entry name" value="N-terminal domain of the delta subunit of the F1F0-ATP synthase"/>
    <property type="match status" value="1"/>
</dbReference>
<keyword evidence="2" id="KW-0813">Transport</keyword>
<sequence length="269" mass="28342">MLGASRTSLETVREVLANNPGDAELGEQLLAIATLLASESTLRGSLGDPGSAAAQRIAIVDSLLAGKVSAVALNLAKEVVSRRWSSGRDLVEAFGTLGAEALFIQAEADGRLDAVQNQLFDFSRAVAANGELQLVLGNPAVPGAERSAVVGSLVEGRVEPETFVLLKDAVSNPRGRRLDDALTELVELAAVRRRELLAQVRAAVELSSEQSERLATVLARVYGQPVQIQQILDPTVVGGVSVTINDEVIDGTTVHRLEQARRLLVGGQG</sequence>
<dbReference type="Gene3D" id="1.10.520.20">
    <property type="entry name" value="N-terminal domain of the delta subunit of the F1F0-ATP synthase"/>
    <property type="match status" value="1"/>
</dbReference>
<keyword evidence="6" id="KW-0066">ATP synthesis</keyword>
<evidence type="ECO:0000256" key="1">
    <source>
        <dbReference type="ARBA" id="ARBA00004370"/>
    </source>
</evidence>
<reference evidence="7" key="1">
    <citation type="submission" date="2020-05" db="EMBL/GenBank/DDBJ databases">
        <authorList>
            <person name="Chiriac C."/>
            <person name="Salcher M."/>
            <person name="Ghai R."/>
            <person name="Kavagutti S V."/>
        </authorList>
    </citation>
    <scope>NUCLEOTIDE SEQUENCE</scope>
</reference>
<dbReference type="HAMAP" id="MF_01416">
    <property type="entry name" value="ATP_synth_delta_bact"/>
    <property type="match status" value="1"/>
</dbReference>
<gene>
    <name evidence="7" type="ORF">UFOPK1939_00328</name>
</gene>
<evidence type="ECO:0000256" key="6">
    <source>
        <dbReference type="ARBA" id="ARBA00023310"/>
    </source>
</evidence>
<name>A0A6J6HX45_9ZZZZ</name>
<organism evidence="7">
    <name type="scientific">freshwater metagenome</name>
    <dbReference type="NCBI Taxonomy" id="449393"/>
    <lineage>
        <taxon>unclassified sequences</taxon>
        <taxon>metagenomes</taxon>
        <taxon>ecological metagenomes</taxon>
    </lineage>
</organism>
<protein>
    <submittedName>
        <fullName evidence="7">Unannotated protein</fullName>
    </submittedName>
</protein>
<evidence type="ECO:0000256" key="3">
    <source>
        <dbReference type="ARBA" id="ARBA00022781"/>
    </source>
</evidence>
<evidence type="ECO:0000256" key="4">
    <source>
        <dbReference type="ARBA" id="ARBA00023065"/>
    </source>
</evidence>
<proteinExistence type="inferred from homology"/>
<dbReference type="PRINTS" id="PR00125">
    <property type="entry name" value="ATPASEDELTA"/>
</dbReference>
<dbReference type="NCBIfam" id="TIGR01145">
    <property type="entry name" value="ATP_synt_delta"/>
    <property type="match status" value="1"/>
</dbReference>
<keyword evidence="5" id="KW-0472">Membrane</keyword>
<dbReference type="AlphaFoldDB" id="A0A6J6HX45"/>
<dbReference type="NCBIfam" id="NF009967">
    <property type="entry name" value="PRK13430.1"/>
    <property type="match status" value="1"/>
</dbReference>
<keyword evidence="3" id="KW-0375">Hydrogen ion transport</keyword>
<comment type="subcellular location">
    <subcellularLocation>
        <location evidence="1">Membrane</location>
    </subcellularLocation>
</comment>
<evidence type="ECO:0000256" key="5">
    <source>
        <dbReference type="ARBA" id="ARBA00023136"/>
    </source>
</evidence>
<dbReference type="Pfam" id="PF00213">
    <property type="entry name" value="OSCP"/>
    <property type="match status" value="1"/>
</dbReference>
<dbReference type="InterPro" id="IPR000711">
    <property type="entry name" value="ATPase_OSCP/dsu"/>
</dbReference>
<evidence type="ECO:0000256" key="2">
    <source>
        <dbReference type="ARBA" id="ARBA00022448"/>
    </source>
</evidence>
<keyword evidence="4" id="KW-0406">Ion transport</keyword>
<dbReference type="PANTHER" id="PTHR11910">
    <property type="entry name" value="ATP SYNTHASE DELTA CHAIN"/>
    <property type="match status" value="1"/>
</dbReference>
<dbReference type="GO" id="GO:0046933">
    <property type="term" value="F:proton-transporting ATP synthase activity, rotational mechanism"/>
    <property type="evidence" value="ECO:0007669"/>
    <property type="project" value="InterPro"/>
</dbReference>